<dbReference type="PANTHER" id="PTHR43280:SF28">
    <property type="entry name" value="HTH-TYPE TRANSCRIPTIONAL ACTIVATOR RHAS"/>
    <property type="match status" value="1"/>
</dbReference>
<keyword evidence="6" id="KW-1185">Reference proteome</keyword>
<feature type="domain" description="HTH araC/xylS-type" evidence="4">
    <location>
        <begin position="192"/>
        <end position="290"/>
    </location>
</feature>
<sequence length="295" mass="34479">MNDRQYMKNIAELAFSGYKFVVYYAEMLDRWIAEFPHNHPMYEIYYVLEGNVRINIAGTVQELREGQACVLSKDIKHHLYYDPDVPKRYFALIFDIVPCERLAMNGPDGTAELADIRQALLPVDRTGFQILNAHADARQNVERILEEIRERRLGWNTQAVMLCYQFFVLTLRQIMRAPVRDVHFSGHENLAMQVSMYIHAHYPENISVESVAEALNVSPRHINRAYKAMFSTTFMKNTNLLRIAYAKNYLCTTDLSIEEIAEKIGFTSSRALYKLFQQYEGLSLSQYRERHKKDN</sequence>
<dbReference type="Gene3D" id="2.60.120.10">
    <property type="entry name" value="Jelly Rolls"/>
    <property type="match status" value="1"/>
</dbReference>
<dbReference type="PROSITE" id="PS01124">
    <property type="entry name" value="HTH_ARAC_FAMILY_2"/>
    <property type="match status" value="1"/>
</dbReference>
<evidence type="ECO:0000256" key="2">
    <source>
        <dbReference type="ARBA" id="ARBA00023125"/>
    </source>
</evidence>
<dbReference type="AlphaFoldDB" id="A0A923LUN8"/>
<evidence type="ECO:0000256" key="1">
    <source>
        <dbReference type="ARBA" id="ARBA00023015"/>
    </source>
</evidence>
<dbReference type="Gene3D" id="1.10.10.60">
    <property type="entry name" value="Homeodomain-like"/>
    <property type="match status" value="1"/>
</dbReference>
<gene>
    <name evidence="5" type="ORF">H8S45_04230</name>
</gene>
<dbReference type="InterPro" id="IPR018062">
    <property type="entry name" value="HTH_AraC-typ_CS"/>
</dbReference>
<evidence type="ECO:0000313" key="6">
    <source>
        <dbReference type="Proteomes" id="UP000606499"/>
    </source>
</evidence>
<evidence type="ECO:0000313" key="5">
    <source>
        <dbReference type="EMBL" id="MBC5724667.1"/>
    </source>
</evidence>
<name>A0A923LUN8_9FIRM</name>
<dbReference type="Pfam" id="PF12833">
    <property type="entry name" value="HTH_18"/>
    <property type="match status" value="1"/>
</dbReference>
<accession>A0A923LUN8</accession>
<dbReference type="Proteomes" id="UP000606499">
    <property type="component" value="Unassembled WGS sequence"/>
</dbReference>
<dbReference type="InterPro" id="IPR003313">
    <property type="entry name" value="AraC-bd"/>
</dbReference>
<dbReference type="GO" id="GO:0003700">
    <property type="term" value="F:DNA-binding transcription factor activity"/>
    <property type="evidence" value="ECO:0007669"/>
    <property type="project" value="InterPro"/>
</dbReference>
<dbReference type="SUPFAM" id="SSF51215">
    <property type="entry name" value="Regulatory protein AraC"/>
    <property type="match status" value="1"/>
</dbReference>
<dbReference type="RefSeq" id="WP_186949606.1">
    <property type="nucleotide sequence ID" value="NZ_JACOPL010000003.1"/>
</dbReference>
<dbReference type="GO" id="GO:0043565">
    <property type="term" value="F:sequence-specific DNA binding"/>
    <property type="evidence" value="ECO:0007669"/>
    <property type="project" value="InterPro"/>
</dbReference>
<dbReference type="InterPro" id="IPR009057">
    <property type="entry name" value="Homeodomain-like_sf"/>
</dbReference>
<organism evidence="5 6">
    <name type="scientific">Agathobaculum faecis</name>
    <dbReference type="NCBI Taxonomy" id="2763013"/>
    <lineage>
        <taxon>Bacteria</taxon>
        <taxon>Bacillati</taxon>
        <taxon>Bacillota</taxon>
        <taxon>Clostridia</taxon>
        <taxon>Eubacteriales</taxon>
        <taxon>Butyricicoccaceae</taxon>
        <taxon>Agathobaculum</taxon>
    </lineage>
</organism>
<keyword evidence="3" id="KW-0804">Transcription</keyword>
<reference evidence="5" key="1">
    <citation type="submission" date="2020-08" db="EMBL/GenBank/DDBJ databases">
        <title>Genome public.</title>
        <authorList>
            <person name="Liu C."/>
            <person name="Sun Q."/>
        </authorList>
    </citation>
    <scope>NUCLEOTIDE SEQUENCE</scope>
    <source>
        <strain evidence="5">NSJ-28</strain>
    </source>
</reference>
<dbReference type="PANTHER" id="PTHR43280">
    <property type="entry name" value="ARAC-FAMILY TRANSCRIPTIONAL REGULATOR"/>
    <property type="match status" value="1"/>
</dbReference>
<dbReference type="InterPro" id="IPR037923">
    <property type="entry name" value="HTH-like"/>
</dbReference>
<dbReference type="InterPro" id="IPR018060">
    <property type="entry name" value="HTH_AraC"/>
</dbReference>
<keyword evidence="2" id="KW-0238">DNA-binding</keyword>
<protein>
    <submittedName>
        <fullName evidence="5">Helix-turn-helix transcriptional regulator</fullName>
    </submittedName>
</protein>
<dbReference type="SUPFAM" id="SSF46689">
    <property type="entry name" value="Homeodomain-like"/>
    <property type="match status" value="2"/>
</dbReference>
<dbReference type="Pfam" id="PF02311">
    <property type="entry name" value="AraC_binding"/>
    <property type="match status" value="1"/>
</dbReference>
<proteinExistence type="predicted"/>
<dbReference type="EMBL" id="JACOPL010000003">
    <property type="protein sequence ID" value="MBC5724667.1"/>
    <property type="molecule type" value="Genomic_DNA"/>
</dbReference>
<evidence type="ECO:0000256" key="3">
    <source>
        <dbReference type="ARBA" id="ARBA00023163"/>
    </source>
</evidence>
<keyword evidence="1" id="KW-0805">Transcription regulation</keyword>
<dbReference type="SMART" id="SM00342">
    <property type="entry name" value="HTH_ARAC"/>
    <property type="match status" value="1"/>
</dbReference>
<dbReference type="PROSITE" id="PS00041">
    <property type="entry name" value="HTH_ARAC_FAMILY_1"/>
    <property type="match status" value="1"/>
</dbReference>
<dbReference type="InterPro" id="IPR014710">
    <property type="entry name" value="RmlC-like_jellyroll"/>
</dbReference>
<evidence type="ECO:0000259" key="4">
    <source>
        <dbReference type="PROSITE" id="PS01124"/>
    </source>
</evidence>
<comment type="caution">
    <text evidence="5">The sequence shown here is derived from an EMBL/GenBank/DDBJ whole genome shotgun (WGS) entry which is preliminary data.</text>
</comment>